<gene>
    <name evidence="3" type="ORF">PITCH_A220004</name>
</gene>
<dbReference type="CDD" id="cd20736">
    <property type="entry name" value="PoNe_Nuclease"/>
    <property type="match status" value="1"/>
</dbReference>
<evidence type="ECO:0000256" key="1">
    <source>
        <dbReference type="ARBA" id="ARBA00006738"/>
    </source>
</evidence>
<dbReference type="NCBIfam" id="NF009150">
    <property type="entry name" value="PRK12497.1-3"/>
    <property type="match status" value="1"/>
</dbReference>
<name>A0A445MXM5_9BACT</name>
<dbReference type="InterPro" id="IPR003509">
    <property type="entry name" value="UPF0102_YraN-like"/>
</dbReference>
<evidence type="ECO:0000256" key="2">
    <source>
        <dbReference type="HAMAP-Rule" id="MF_00048"/>
    </source>
</evidence>
<dbReference type="HAMAP" id="MF_00048">
    <property type="entry name" value="UPF0102"/>
    <property type="match status" value="1"/>
</dbReference>
<organism evidence="3">
    <name type="scientific">uncultured Desulfobacterium sp</name>
    <dbReference type="NCBI Taxonomy" id="201089"/>
    <lineage>
        <taxon>Bacteria</taxon>
        <taxon>Pseudomonadati</taxon>
        <taxon>Thermodesulfobacteriota</taxon>
        <taxon>Desulfobacteria</taxon>
        <taxon>Desulfobacterales</taxon>
        <taxon>Desulfobacteriaceae</taxon>
        <taxon>Desulfobacterium</taxon>
        <taxon>environmental samples</taxon>
    </lineage>
</organism>
<proteinExistence type="inferred from homology"/>
<dbReference type="Pfam" id="PF02021">
    <property type="entry name" value="UPF0102"/>
    <property type="match status" value="1"/>
</dbReference>
<accession>A0A445MXM5</accession>
<dbReference type="AlphaFoldDB" id="A0A445MXM5"/>
<dbReference type="PANTHER" id="PTHR34039:SF1">
    <property type="entry name" value="UPF0102 PROTEIN YRAN"/>
    <property type="match status" value="1"/>
</dbReference>
<dbReference type="NCBIfam" id="NF009154">
    <property type="entry name" value="PRK12497.3-3"/>
    <property type="match status" value="1"/>
</dbReference>
<reference evidence="3" key="1">
    <citation type="submission" date="2018-01" db="EMBL/GenBank/DDBJ databases">
        <authorList>
            <person name="Regsiter A."/>
            <person name="William W."/>
        </authorList>
    </citation>
    <scope>NUCLEOTIDE SEQUENCE</scope>
    <source>
        <strain evidence="3">TRIP AH-1</strain>
    </source>
</reference>
<dbReference type="SUPFAM" id="SSF52980">
    <property type="entry name" value="Restriction endonuclease-like"/>
    <property type="match status" value="1"/>
</dbReference>
<dbReference type="InterPro" id="IPR011856">
    <property type="entry name" value="tRNA_endonuc-like_dom_sf"/>
</dbReference>
<comment type="similarity">
    <text evidence="1 2">Belongs to the UPF0102 family.</text>
</comment>
<dbReference type="GO" id="GO:0003676">
    <property type="term" value="F:nucleic acid binding"/>
    <property type="evidence" value="ECO:0007669"/>
    <property type="project" value="InterPro"/>
</dbReference>
<protein>
    <recommendedName>
        <fullName evidence="2">UPF0102 protein PITCH_A220004</fullName>
    </recommendedName>
</protein>
<evidence type="ECO:0000313" key="3">
    <source>
        <dbReference type="EMBL" id="SPD74237.1"/>
    </source>
</evidence>
<dbReference type="PANTHER" id="PTHR34039">
    <property type="entry name" value="UPF0102 PROTEIN YRAN"/>
    <property type="match status" value="1"/>
</dbReference>
<sequence length="121" mass="13767">MTKERLELGRVGEELAYKEIKRLGYKKIIRNYRCPLGEVDLVATDGDTLAFIEIKTRRGRPIDYAKEAVNTRKMRQLSKVALFYMKANGCCEAKARFDVVAVSISADSPEIEVIKNAFEMC</sequence>
<dbReference type="InterPro" id="IPR011335">
    <property type="entry name" value="Restrct_endonuc-II-like"/>
</dbReference>
<dbReference type="EMBL" id="OJIN01000135">
    <property type="protein sequence ID" value="SPD74237.1"/>
    <property type="molecule type" value="Genomic_DNA"/>
</dbReference>
<dbReference type="Gene3D" id="3.40.1350.10">
    <property type="match status" value="1"/>
</dbReference>